<accession>A0A6J7LHS9</accession>
<reference evidence="2" key="1">
    <citation type="submission" date="2020-05" db="EMBL/GenBank/DDBJ databases">
        <authorList>
            <person name="Chiriac C."/>
            <person name="Salcher M."/>
            <person name="Ghai R."/>
            <person name="Kavagutti S V."/>
        </authorList>
    </citation>
    <scope>NUCLEOTIDE SEQUENCE</scope>
</reference>
<evidence type="ECO:0000256" key="1">
    <source>
        <dbReference type="SAM" id="MobiDB-lite"/>
    </source>
</evidence>
<organism evidence="2">
    <name type="scientific">freshwater metagenome</name>
    <dbReference type="NCBI Taxonomy" id="449393"/>
    <lineage>
        <taxon>unclassified sequences</taxon>
        <taxon>metagenomes</taxon>
        <taxon>ecological metagenomes</taxon>
    </lineage>
</organism>
<feature type="compositionally biased region" description="Pro residues" evidence="1">
    <location>
        <begin position="141"/>
        <end position="151"/>
    </location>
</feature>
<protein>
    <submittedName>
        <fullName evidence="2">Unannotated protein</fullName>
    </submittedName>
</protein>
<sequence>MAAPQGAATDSAPISTPWFQRSARPVKAPSAFAGFWFPRDVILLVVRWYVRIGWPGRDLEELLVERGIDVDHVTLLRCVQRSTTLVDDVARPCRHAVGPRGSSTKPMSWSAGCGGRRTGRWTSRARPSTSSSPRAGVSPRPAGPSPQPLPRIAPLAGDPRVRWRLGARCCRPPITTPLGSLGHLSACLVGEGSGIHRDRG</sequence>
<feature type="region of interest" description="Disordered" evidence="1">
    <location>
        <begin position="97"/>
        <end position="155"/>
    </location>
</feature>
<dbReference type="EMBL" id="CAFBNE010000111">
    <property type="protein sequence ID" value="CAB4965519.1"/>
    <property type="molecule type" value="Genomic_DNA"/>
</dbReference>
<name>A0A6J7LHS9_9ZZZZ</name>
<proteinExistence type="predicted"/>
<gene>
    <name evidence="2" type="ORF">UFOPK3772_02667</name>
</gene>
<dbReference type="AlphaFoldDB" id="A0A6J7LHS9"/>
<feature type="compositionally biased region" description="Low complexity" evidence="1">
    <location>
        <begin position="122"/>
        <end position="135"/>
    </location>
</feature>
<evidence type="ECO:0000313" key="2">
    <source>
        <dbReference type="EMBL" id="CAB4965519.1"/>
    </source>
</evidence>